<evidence type="ECO:0000313" key="2">
    <source>
        <dbReference type="EMBL" id="RUT43752.1"/>
    </source>
</evidence>
<comment type="similarity">
    <text evidence="1">Belongs to the ROK (NagC/XylR) family.</text>
</comment>
<keyword evidence="3" id="KW-1185">Reference proteome</keyword>
<evidence type="ECO:0000313" key="3">
    <source>
        <dbReference type="Proteomes" id="UP000279446"/>
    </source>
</evidence>
<comment type="caution">
    <text evidence="2">The sequence shown here is derived from an EMBL/GenBank/DDBJ whole genome shotgun (WGS) entry which is preliminary data.</text>
</comment>
<dbReference type="InterPro" id="IPR043129">
    <property type="entry name" value="ATPase_NBD"/>
</dbReference>
<dbReference type="Gene3D" id="3.30.420.40">
    <property type="match status" value="2"/>
</dbReference>
<evidence type="ECO:0000256" key="1">
    <source>
        <dbReference type="ARBA" id="ARBA00006479"/>
    </source>
</evidence>
<protein>
    <submittedName>
        <fullName evidence="2">ROK family protein</fullName>
    </submittedName>
</protein>
<dbReference type="RefSeq" id="WP_127193766.1">
    <property type="nucleotide sequence ID" value="NZ_RZNY01000018.1"/>
</dbReference>
<dbReference type="PANTHER" id="PTHR18964:SF165">
    <property type="entry name" value="BETA-GLUCOSIDE KINASE"/>
    <property type="match status" value="1"/>
</dbReference>
<accession>A0A3S1DNR9</accession>
<dbReference type="InterPro" id="IPR000600">
    <property type="entry name" value="ROK"/>
</dbReference>
<dbReference type="EMBL" id="RZNY01000018">
    <property type="protein sequence ID" value="RUT43752.1"/>
    <property type="molecule type" value="Genomic_DNA"/>
</dbReference>
<dbReference type="SUPFAM" id="SSF53067">
    <property type="entry name" value="Actin-like ATPase domain"/>
    <property type="match status" value="1"/>
</dbReference>
<dbReference type="AlphaFoldDB" id="A0A3S1DNR9"/>
<dbReference type="Proteomes" id="UP000279446">
    <property type="component" value="Unassembled WGS sequence"/>
</dbReference>
<dbReference type="CDD" id="cd24068">
    <property type="entry name" value="ASKHA_NBD_ROK_FnNanK-like"/>
    <property type="match status" value="1"/>
</dbReference>
<name>A0A3S1DNR9_9BACL</name>
<organism evidence="2 3">
    <name type="scientific">Paenibacillus anaericanus</name>
    <dbReference type="NCBI Taxonomy" id="170367"/>
    <lineage>
        <taxon>Bacteria</taxon>
        <taxon>Bacillati</taxon>
        <taxon>Bacillota</taxon>
        <taxon>Bacilli</taxon>
        <taxon>Bacillales</taxon>
        <taxon>Paenibacillaceae</taxon>
        <taxon>Paenibacillus</taxon>
    </lineage>
</organism>
<reference evidence="2 3" key="1">
    <citation type="submission" date="2018-12" db="EMBL/GenBank/DDBJ databases">
        <authorList>
            <person name="Sun L."/>
            <person name="Chen Z."/>
        </authorList>
    </citation>
    <scope>NUCLEOTIDE SEQUENCE [LARGE SCALE GENOMIC DNA]</scope>
    <source>
        <strain evidence="2 3">DSM 15890</strain>
    </source>
</reference>
<dbReference type="OrthoDB" id="9795247at2"/>
<dbReference type="PANTHER" id="PTHR18964">
    <property type="entry name" value="ROK (REPRESSOR, ORF, KINASE) FAMILY"/>
    <property type="match status" value="1"/>
</dbReference>
<proteinExistence type="inferred from homology"/>
<gene>
    <name evidence="2" type="ORF">EJP82_19635</name>
</gene>
<dbReference type="Pfam" id="PF00480">
    <property type="entry name" value="ROK"/>
    <property type="match status" value="1"/>
</dbReference>
<sequence>MKILAADIGGTNTKICICDEQGNIDQFKEYATESQQGGPHVIERLLGKMAEYDDFDVIAISTAGQVHSEEGFIVFANENIPNYTGMRVRDIVASRFNKPVKMENDVNAAALGEAYFGAAKHFNDFLCLTYGTGIGGAIVIGRQIYKGVNGVAAEFGHILTHPLPAASGGGRLPYYETYASTTALVNMAKQVDPVCIDGKVLFEKISQGDEKLQYILQIWVDEVAAGLASIIHIFNPAAIIIGGGVMEQEALVGRVEARTKSLIMDSFGNVKILKASLGNKAGVLGAASLFL</sequence>